<gene>
    <name evidence="1" type="ORF">DKG75_08240</name>
</gene>
<dbReference type="RefSeq" id="WP_109920603.1">
    <property type="nucleotide sequence ID" value="NZ_QGLF01000002.1"/>
</dbReference>
<comment type="caution">
    <text evidence="1">The sequence shown here is derived from an EMBL/GenBank/DDBJ whole genome shotgun (WGS) entry which is preliminary data.</text>
</comment>
<keyword evidence="2" id="KW-1185">Reference proteome</keyword>
<sequence length="183" mass="19837">MALDVKIMTFVSNFDGAGPGHSAIAVGNIAYSFENVGGGWLQASSGWKALEITGYMKANEHRPILMQYLKASVIPGYVVEYVQKSSARDDDYIGSGVCSTQVSRAVNYALPEGVIFDPKGIDTPFGVFHCARRLGLVAREEYFWPGKANMPVLRWASIVNTLKSDYPGVLGKPGEAGKLDISR</sequence>
<proteinExistence type="predicted"/>
<dbReference type="EMBL" id="QGLF01000002">
    <property type="protein sequence ID" value="PWR21958.1"/>
    <property type="molecule type" value="Genomic_DNA"/>
</dbReference>
<evidence type="ECO:0000313" key="1">
    <source>
        <dbReference type="EMBL" id="PWR21958.1"/>
    </source>
</evidence>
<dbReference type="Proteomes" id="UP000246077">
    <property type="component" value="Unassembled WGS sequence"/>
</dbReference>
<evidence type="ECO:0000313" key="2">
    <source>
        <dbReference type="Proteomes" id="UP000246077"/>
    </source>
</evidence>
<dbReference type="AlphaFoldDB" id="A0A317E4B2"/>
<organism evidence="1 2">
    <name type="scientific">Zavarzinia compransoris</name>
    <dbReference type="NCBI Taxonomy" id="1264899"/>
    <lineage>
        <taxon>Bacteria</taxon>
        <taxon>Pseudomonadati</taxon>
        <taxon>Pseudomonadota</taxon>
        <taxon>Alphaproteobacteria</taxon>
        <taxon>Rhodospirillales</taxon>
        <taxon>Zavarziniaceae</taxon>
        <taxon>Zavarzinia</taxon>
    </lineage>
</organism>
<dbReference type="OrthoDB" id="9891573at2"/>
<protein>
    <submittedName>
        <fullName evidence="1">Uncharacterized protein</fullName>
    </submittedName>
</protein>
<reference evidence="2" key="1">
    <citation type="submission" date="2018-05" db="EMBL/GenBank/DDBJ databases">
        <title>Zavarzinia sp. HR-AS.</title>
        <authorList>
            <person name="Lee Y."/>
            <person name="Jeon C.O."/>
        </authorList>
    </citation>
    <scope>NUCLEOTIDE SEQUENCE [LARGE SCALE GENOMIC DNA]</scope>
    <source>
        <strain evidence="2">DSM 1231</strain>
    </source>
</reference>
<accession>A0A317E4B2</accession>
<name>A0A317E4B2_9PROT</name>